<name>A0A145VVU6_9VIRU</name>
<dbReference type="EMBL" id="KU096999">
    <property type="protein sequence ID" value="AMW36264.1"/>
    <property type="molecule type" value="Genomic_DNA"/>
</dbReference>
<accession>A0A145VVU6</accession>
<organism evidence="1">
    <name type="scientific">Abalone herpesvirus Taiwan/2005</name>
    <dbReference type="NCBI Taxonomy" id="1821058"/>
    <lineage>
        <taxon>Viruses</taxon>
        <taxon>Duplodnaviria</taxon>
        <taxon>Heunggongvirae</taxon>
        <taxon>Peploviricota</taxon>
        <taxon>Herviviricetes</taxon>
        <taxon>Herpesvirales</taxon>
    </lineage>
</organism>
<proteinExistence type="predicted"/>
<sequence>MSFYKRRVDYGAEIFGDESGDIGLERVTHNAGKQLLSIRRSNASDDLIALTSKAWTMNGEGEPLRSSVWKAGLPGSVCYRWFNSHMLPKVSDMLIDTITMRRDYESPGAETKLDEINISSQMWVGYRFLAACMRWFDVFDDNWLWTSWHATEYMSGISREDKLYDMLFVKIPFFVTQNNPEILNYKTGDYDELLRFLRAVYSLAVMTGKAEELFEESMMMPLLESYEEVTGQDLSELYFLWESPYAEDVYPNLKDEGFLLNLENKLLGRRDRDPDKMNSYNNKTRLSFNQIIDIANLFKYIDVRSGSYFWLDKFINLRGTAAPKINVSRVKRRKTLTQSWKISFAVEGVWIDPVADLHIIYDKKRRELKRILPPVGEVVYRALASTPSYNFIDIEKLKGDLEAASEQKAMELVYRKLGDLDPTYREWFNPEDGEESLRAITIYNNEMGSKGEISFVSAVKKDFREYYVLASYIFHVMTTVNIPRDTVLNKMKDGIFKAKVNENVKRVLDIYLQNKLGLQLKELEYVGDYFILSLCGLLGVKPNQLTDFTGLFFAHQDKMFYNLCKSVLTVLTCSPRTSKYFVKSMDPTHEGEYASRAKLVEEIEADKSNSKRYWSGDEVLREIKRCTPYNVYTTEDIFLRELLKVKLY</sequence>
<evidence type="ECO:0000313" key="1">
    <source>
        <dbReference type="EMBL" id="AMW36264.1"/>
    </source>
</evidence>
<gene>
    <name evidence="1" type="ORF">tc2005_p120c</name>
</gene>
<protein>
    <submittedName>
        <fullName evidence="1">Uncharacterized protein</fullName>
    </submittedName>
</protein>
<reference evidence="1" key="1">
    <citation type="submission" date="2015-11" db="EMBL/GenBank/DDBJ databases">
        <authorList>
            <person name="Chen M.H."/>
            <person name="Kuo S.T."/>
            <person name="Chang P.H."/>
        </authorList>
    </citation>
    <scope>NUCLEOTIDE SEQUENCE</scope>
    <source>
        <strain evidence="1">Taiwan/2005</strain>
    </source>
</reference>